<name>A0A0K2AX21_STRA7</name>
<dbReference type="RefSeq" id="WP_053135260.1">
    <property type="nucleotide sequence ID" value="NZ_CP012382.1"/>
</dbReference>
<dbReference type="KEGG" id="samb:SAM23877_4332"/>
<evidence type="ECO:0000313" key="1">
    <source>
        <dbReference type="EMBL" id="AKZ57377.1"/>
    </source>
</evidence>
<accession>A0A0K2AX21</accession>
<dbReference type="EMBL" id="CP012382">
    <property type="protein sequence ID" value="AKZ57377.1"/>
    <property type="molecule type" value="Genomic_DNA"/>
</dbReference>
<dbReference type="Proteomes" id="UP000061018">
    <property type="component" value="Chromosome"/>
</dbReference>
<gene>
    <name evidence="1" type="ORF">SAM23877_4332</name>
</gene>
<evidence type="ECO:0000313" key="2">
    <source>
        <dbReference type="Proteomes" id="UP000061018"/>
    </source>
</evidence>
<reference evidence="2" key="1">
    <citation type="journal article" date="2015" name="J. Biotechnol.">
        <title>Complete genome sequence of Streptomyces ambofaciens ATCC 23877, the spiramycin producer.</title>
        <authorList>
            <person name="Thibessard A."/>
            <person name="Haas D."/>
            <person name="Gerbaud C."/>
            <person name="Aigle B."/>
            <person name="Lautru S."/>
            <person name="Pernodet J.L."/>
            <person name="Leblond P."/>
        </authorList>
    </citation>
    <scope>NUCLEOTIDE SEQUENCE [LARGE SCALE GENOMIC DNA]</scope>
    <source>
        <strain evidence="2">ATCC 23877 / 3486 / DSM 40053 / JCM 4204 / NBRC 12836 / NRRL B-2516</strain>
    </source>
</reference>
<organism evidence="1 2">
    <name type="scientific">Streptomyces ambofaciens (strain ATCC 23877 / 3486 / DSM 40053 / JCM 4204 / NBRC 12836 / NRRL B-2516)</name>
    <dbReference type="NCBI Taxonomy" id="278992"/>
    <lineage>
        <taxon>Bacteria</taxon>
        <taxon>Bacillati</taxon>
        <taxon>Actinomycetota</taxon>
        <taxon>Actinomycetes</taxon>
        <taxon>Kitasatosporales</taxon>
        <taxon>Streptomycetaceae</taxon>
        <taxon>Streptomyces</taxon>
    </lineage>
</organism>
<sequence length="232" mass="24508">MTSQPDLAELIPTHPAPVALHADDVHVRWVMPEIFHDIPIHVADDDEAVRLLGELVEKALPGAGDEAQTALAVTCALGVDDLLAAGAEYAGICVTVVDDSPCAATVLAGLLDSPDAADVPGAVEAIATDLRRFGDGEVTRIDLPCGWAVSYVGAREDKLLGELTATGEDLPFPTWFIRVCVPLPHGTTFMMEMSTSTMAGWDAFSTMFGNTVRSIRLFHADGSPLITSLAEA</sequence>
<proteinExistence type="predicted"/>
<protein>
    <submittedName>
        <fullName evidence="1">Uncharacterized protein</fullName>
    </submittedName>
</protein>
<dbReference type="AlphaFoldDB" id="A0A0K2AX21"/>